<dbReference type="Proteomes" id="UP000291822">
    <property type="component" value="Unassembled WGS sequence"/>
</dbReference>
<protein>
    <submittedName>
        <fullName evidence="3">Sensor histidine kinase</fullName>
    </submittedName>
</protein>
<keyword evidence="1" id="KW-0812">Transmembrane</keyword>
<comment type="caution">
    <text evidence="3">The sequence shown here is derived from an EMBL/GenBank/DDBJ whole genome shotgun (WGS) entry which is preliminary data.</text>
</comment>
<keyword evidence="3" id="KW-0808">Transferase</keyword>
<feature type="transmembrane region" description="Helical" evidence="1">
    <location>
        <begin position="92"/>
        <end position="112"/>
    </location>
</feature>
<dbReference type="Pfam" id="PF06580">
    <property type="entry name" value="His_kinase"/>
    <property type="match status" value="1"/>
</dbReference>
<dbReference type="AlphaFoldDB" id="A0A4R0YJM1"/>
<keyword evidence="3" id="KW-0418">Kinase</keyword>
<sequence>MACIRLPPAPPADPHPETCLLTLPLPRRATHTRRFEGRRGLVGDVRVANRFPSWKTALLILAFWTALAASFTASNVLSALSEDMPVIWWRPLAWNLLHFYLWMLLTPLVARLARRVTPGWGRFVLLHGPASVLVAVTQVCVLLVLYWVICGPPSTRPDMAFLTYVRMQFAYNVHLSWITYWVVLVVCRAIDSHRRLRDERLRNAQLETQLVQSQLQTLRVQLQPHFLFNTLNAISALALADPMQARLMIAKLSDFLRLTLEERHAQQVPLARELELLRCYLDIQQVRFQDRLTTHLDAAVDTLQASVPNMILQPLVENALQHGLLAKPTRGALHIVTRREGDALYLRVDDDGLGLPAQGARDGLGLSNTRARLAALFGVNASLELQPRDDGGTRVEVRFPFQAFAS</sequence>
<evidence type="ECO:0000313" key="4">
    <source>
        <dbReference type="Proteomes" id="UP000291822"/>
    </source>
</evidence>
<dbReference type="EMBL" id="SJTG01000007">
    <property type="protein sequence ID" value="TCI06120.1"/>
    <property type="molecule type" value="Genomic_DNA"/>
</dbReference>
<dbReference type="SMART" id="SM00387">
    <property type="entry name" value="HATPase_c"/>
    <property type="match status" value="1"/>
</dbReference>
<evidence type="ECO:0000256" key="1">
    <source>
        <dbReference type="SAM" id="Phobius"/>
    </source>
</evidence>
<feature type="transmembrane region" description="Helical" evidence="1">
    <location>
        <begin position="169"/>
        <end position="190"/>
    </location>
</feature>
<feature type="transmembrane region" description="Helical" evidence="1">
    <location>
        <begin position="124"/>
        <end position="149"/>
    </location>
</feature>
<feature type="domain" description="Histidine kinase" evidence="2">
    <location>
        <begin position="311"/>
        <end position="403"/>
    </location>
</feature>
<dbReference type="GO" id="GO:0000155">
    <property type="term" value="F:phosphorelay sensor kinase activity"/>
    <property type="evidence" value="ECO:0007669"/>
    <property type="project" value="InterPro"/>
</dbReference>
<dbReference type="PROSITE" id="PS50109">
    <property type="entry name" value="HIS_KIN"/>
    <property type="match status" value="1"/>
</dbReference>
<reference evidence="3 4" key="1">
    <citation type="submission" date="2019-02" db="EMBL/GenBank/DDBJ databases">
        <title>Dyella amyloliquefaciens sp. nov., isolated from forest soil.</title>
        <authorList>
            <person name="Gao Z.-H."/>
            <person name="Qiu L.-H."/>
        </authorList>
    </citation>
    <scope>NUCLEOTIDE SEQUENCE [LARGE SCALE GENOMIC DNA]</scope>
    <source>
        <strain evidence="3 4">KACC 12747</strain>
    </source>
</reference>
<evidence type="ECO:0000259" key="2">
    <source>
        <dbReference type="PROSITE" id="PS50109"/>
    </source>
</evidence>
<dbReference type="GO" id="GO:0016020">
    <property type="term" value="C:membrane"/>
    <property type="evidence" value="ECO:0007669"/>
    <property type="project" value="InterPro"/>
</dbReference>
<evidence type="ECO:0000313" key="3">
    <source>
        <dbReference type="EMBL" id="TCI06120.1"/>
    </source>
</evidence>
<dbReference type="InterPro" id="IPR003594">
    <property type="entry name" value="HATPase_dom"/>
</dbReference>
<dbReference type="InterPro" id="IPR005467">
    <property type="entry name" value="His_kinase_dom"/>
</dbReference>
<name>A0A4R0YJM1_9GAMM</name>
<keyword evidence="1" id="KW-1133">Transmembrane helix</keyword>
<dbReference type="PANTHER" id="PTHR34220:SF9">
    <property type="entry name" value="SIGNAL TRANSDUCTION HISTIDINE KINASE INTERNAL REGION DOMAIN-CONTAINING PROTEIN"/>
    <property type="match status" value="1"/>
</dbReference>
<keyword evidence="4" id="KW-1185">Reference proteome</keyword>
<keyword evidence="1" id="KW-0472">Membrane</keyword>
<dbReference type="InterPro" id="IPR010559">
    <property type="entry name" value="Sig_transdc_His_kin_internal"/>
</dbReference>
<gene>
    <name evidence="3" type="ORF">EZM97_34895</name>
</gene>
<proteinExistence type="predicted"/>
<dbReference type="PANTHER" id="PTHR34220">
    <property type="entry name" value="SENSOR HISTIDINE KINASE YPDA"/>
    <property type="match status" value="1"/>
</dbReference>
<dbReference type="InterPro" id="IPR050640">
    <property type="entry name" value="Bact_2-comp_sensor_kinase"/>
</dbReference>
<dbReference type="Gene3D" id="3.30.565.10">
    <property type="entry name" value="Histidine kinase-like ATPase, C-terminal domain"/>
    <property type="match status" value="1"/>
</dbReference>
<organism evidence="3 4">
    <name type="scientific">Dyella soli</name>
    <dbReference type="NCBI Taxonomy" id="522319"/>
    <lineage>
        <taxon>Bacteria</taxon>
        <taxon>Pseudomonadati</taxon>
        <taxon>Pseudomonadota</taxon>
        <taxon>Gammaproteobacteria</taxon>
        <taxon>Lysobacterales</taxon>
        <taxon>Rhodanobacteraceae</taxon>
        <taxon>Dyella</taxon>
    </lineage>
</organism>
<dbReference type="InterPro" id="IPR036890">
    <property type="entry name" value="HATPase_C_sf"/>
</dbReference>
<dbReference type="SUPFAM" id="SSF55874">
    <property type="entry name" value="ATPase domain of HSP90 chaperone/DNA topoisomerase II/histidine kinase"/>
    <property type="match status" value="1"/>
</dbReference>
<accession>A0A4R0YJM1</accession>
<dbReference type="Pfam" id="PF02518">
    <property type="entry name" value="HATPase_c"/>
    <property type="match status" value="1"/>
</dbReference>
<feature type="transmembrane region" description="Helical" evidence="1">
    <location>
        <begin position="56"/>
        <end position="80"/>
    </location>
</feature>